<gene>
    <name evidence="2" type="ORF">CWC46_13265</name>
    <name evidence="3" type="ORF">Ser39006_013270</name>
</gene>
<evidence type="ECO:0000256" key="1">
    <source>
        <dbReference type="SAM" id="Phobius"/>
    </source>
</evidence>
<accession>A0A2I5T812</accession>
<proteinExistence type="predicted"/>
<keyword evidence="1" id="KW-0812">Transmembrane</keyword>
<reference evidence="2 5" key="3">
    <citation type="submission" date="2017-11" db="EMBL/GenBank/DDBJ databases">
        <title>Complete genome sequence of Serratia sp. ATCC 39006 LacA.</title>
        <authorList>
            <person name="Hampton H.G."/>
            <person name="Jackson S.A."/>
            <person name="Jauregui R."/>
            <person name="Poulter G.T.M."/>
            <person name="Salmond G.P.C."/>
            <person name="Fineran P.C."/>
        </authorList>
    </citation>
    <scope>NUCLEOTIDE SEQUENCE [LARGE SCALE GENOMIC DNA]</scope>
    <source>
        <strain evidence="2 5">ATCC 39006</strain>
    </source>
</reference>
<evidence type="ECO:0000313" key="5">
    <source>
        <dbReference type="Proteomes" id="UP000233778"/>
    </source>
</evidence>
<evidence type="ECO:0000313" key="2">
    <source>
        <dbReference type="EMBL" id="AUH00686.1"/>
    </source>
</evidence>
<keyword evidence="1" id="KW-0472">Membrane</keyword>
<feature type="transmembrane region" description="Helical" evidence="1">
    <location>
        <begin position="34"/>
        <end position="57"/>
    </location>
</feature>
<reference evidence="3" key="2">
    <citation type="submission" date="2013-09" db="EMBL/GenBank/DDBJ databases">
        <authorList>
            <person name="Wang G."/>
            <person name="Yang Y."/>
            <person name="Su Y."/>
        </authorList>
    </citation>
    <scope>NUCLEOTIDE SEQUENCE</scope>
    <source>
        <strain evidence="3">ATCC 39006</strain>
    </source>
</reference>
<evidence type="ECO:0000313" key="4">
    <source>
        <dbReference type="Proteomes" id="UP000017700"/>
    </source>
</evidence>
<keyword evidence="4" id="KW-1185">Reference proteome</keyword>
<dbReference type="EMBL" id="CP025084">
    <property type="protein sequence ID" value="AUH05007.1"/>
    <property type="molecule type" value="Genomic_DNA"/>
</dbReference>
<dbReference type="KEGG" id="sera:Ser39006_013270"/>
<protein>
    <submittedName>
        <fullName evidence="3">Uncharacterized protein</fullName>
    </submittedName>
</protein>
<dbReference type="Proteomes" id="UP000233778">
    <property type="component" value="Chromosome"/>
</dbReference>
<evidence type="ECO:0000313" key="3">
    <source>
        <dbReference type="EMBL" id="AUH05007.1"/>
    </source>
</evidence>
<sequence>MFARAPVVEHRGFFYKNKKYSRYTYAKEKNEEGAALILLIIGVLVFIPFIILAYLHYRKMKMSVWRRYNSVLSFVSRVI</sequence>
<dbReference type="AlphaFoldDB" id="A0A2I5T812"/>
<keyword evidence="1" id="KW-1133">Transmembrane helix</keyword>
<dbReference type="STRING" id="104623.Ser39006_02828"/>
<organism evidence="3 4">
    <name type="scientific">Serratia sp. (strain ATCC 39006)</name>
    <name type="common">Prodigiosinella confusarubida</name>
    <dbReference type="NCBI Taxonomy" id="104623"/>
    <lineage>
        <taxon>Bacteria</taxon>
        <taxon>Pseudomonadati</taxon>
        <taxon>Pseudomonadota</taxon>
        <taxon>Gammaproteobacteria</taxon>
        <taxon>Enterobacterales</taxon>
        <taxon>Pectobacteriaceae</taxon>
        <taxon>Prodigiosinella</taxon>
    </lineage>
</organism>
<reference evidence="3 4" key="1">
    <citation type="journal article" date="2013" name="Genome Announc.">
        <title>Draft genome sequence of Serratia sp. strain ATCC 39006, a model bacterium for analysis of the biosynthesis and regulation of prodigiosin, a carbapenem, and gas vesicles.</title>
        <authorList>
            <person name="Fineran P.C."/>
            <person name="Iglesias Cans M.C."/>
            <person name="Ramsay J.P."/>
            <person name="Wilf N.M."/>
            <person name="Cossyleon D."/>
            <person name="McNeil M.B."/>
            <person name="Williamson N.R."/>
            <person name="Monson R.E."/>
            <person name="Becher S.A."/>
            <person name="Stanton J.A."/>
            <person name="Brugger K."/>
            <person name="Brown S.D."/>
            <person name="Salmond G.P."/>
        </authorList>
    </citation>
    <scope>NUCLEOTIDE SEQUENCE [LARGE SCALE GENOMIC DNA]</scope>
    <source>
        <strain evidence="3">ATCC 39006</strain>
        <strain evidence="4">ATCC 39006 / SC 11482</strain>
    </source>
</reference>
<dbReference type="EMBL" id="CP025085">
    <property type="protein sequence ID" value="AUH00686.1"/>
    <property type="molecule type" value="Genomic_DNA"/>
</dbReference>
<name>A0A2I5T812_SERS3</name>
<dbReference type="Proteomes" id="UP000017700">
    <property type="component" value="Chromosome"/>
</dbReference>
<reference evidence="3" key="4">
    <citation type="submission" date="2017-11" db="EMBL/GenBank/DDBJ databases">
        <title>Complete genome sequence of Serratia sp. ATCC 39006.</title>
        <authorList>
            <person name="Hampton H.G."/>
            <person name="Jackson S.A."/>
            <person name="Jauregui R."/>
            <person name="Poulter G.T.M."/>
            <person name="Salmond G.P.C."/>
            <person name="Fineran P.C."/>
        </authorList>
    </citation>
    <scope>NUCLEOTIDE SEQUENCE</scope>
    <source>
        <strain evidence="3">ATCC 39006</strain>
    </source>
</reference>
<dbReference type="KEGG" id="serq:CWC46_13265"/>